<reference evidence="2" key="2">
    <citation type="submission" date="2023-06" db="EMBL/GenBank/DDBJ databases">
        <authorList>
            <consortium name="Lawrence Berkeley National Laboratory"/>
            <person name="Haridas S."/>
            <person name="Hensen N."/>
            <person name="Bonometti L."/>
            <person name="Westerberg I."/>
            <person name="Brannstrom I.O."/>
            <person name="Guillou S."/>
            <person name="Cros-Aarteil S."/>
            <person name="Calhoun S."/>
            <person name="Kuo A."/>
            <person name="Mondo S."/>
            <person name="Pangilinan J."/>
            <person name="Riley R."/>
            <person name="Labutti K."/>
            <person name="Andreopoulos B."/>
            <person name="Lipzen A."/>
            <person name="Chen C."/>
            <person name="Yanf M."/>
            <person name="Daum C."/>
            <person name="Ng V."/>
            <person name="Clum A."/>
            <person name="Steindorff A."/>
            <person name="Ohm R."/>
            <person name="Martin F."/>
            <person name="Silar P."/>
            <person name="Natvig D."/>
            <person name="Lalanne C."/>
            <person name="Gautier V."/>
            <person name="Ament-Velasquez S.L."/>
            <person name="Kruys A."/>
            <person name="Hutchinson M.I."/>
            <person name="Powell A.J."/>
            <person name="Barry K."/>
            <person name="Miller A.N."/>
            <person name="Grigoriev I.V."/>
            <person name="Debuchy R."/>
            <person name="Gladieux P."/>
            <person name="Thoren M.H."/>
            <person name="Johannesson H."/>
        </authorList>
    </citation>
    <scope>NUCLEOTIDE SEQUENCE</scope>
    <source>
        <strain evidence="2">SMH4131-1</strain>
    </source>
</reference>
<organism evidence="2 3">
    <name type="scientific">Cercophora scortea</name>
    <dbReference type="NCBI Taxonomy" id="314031"/>
    <lineage>
        <taxon>Eukaryota</taxon>
        <taxon>Fungi</taxon>
        <taxon>Dikarya</taxon>
        <taxon>Ascomycota</taxon>
        <taxon>Pezizomycotina</taxon>
        <taxon>Sordariomycetes</taxon>
        <taxon>Sordariomycetidae</taxon>
        <taxon>Sordariales</taxon>
        <taxon>Lasiosphaeriaceae</taxon>
        <taxon>Cercophora</taxon>
    </lineage>
</organism>
<accession>A0AAE0MCR3</accession>
<comment type="caution">
    <text evidence="2">The sequence shown here is derived from an EMBL/GenBank/DDBJ whole genome shotgun (WGS) entry which is preliminary data.</text>
</comment>
<dbReference type="EMBL" id="JAUEPO010000003">
    <property type="protein sequence ID" value="KAK3327410.1"/>
    <property type="molecule type" value="Genomic_DNA"/>
</dbReference>
<reference evidence="2" key="1">
    <citation type="journal article" date="2023" name="Mol. Phylogenet. Evol.">
        <title>Genome-scale phylogeny and comparative genomics of the fungal order Sordariales.</title>
        <authorList>
            <person name="Hensen N."/>
            <person name="Bonometti L."/>
            <person name="Westerberg I."/>
            <person name="Brannstrom I.O."/>
            <person name="Guillou S."/>
            <person name="Cros-Aarteil S."/>
            <person name="Calhoun S."/>
            <person name="Haridas S."/>
            <person name="Kuo A."/>
            <person name="Mondo S."/>
            <person name="Pangilinan J."/>
            <person name="Riley R."/>
            <person name="LaButti K."/>
            <person name="Andreopoulos B."/>
            <person name="Lipzen A."/>
            <person name="Chen C."/>
            <person name="Yan M."/>
            <person name="Daum C."/>
            <person name="Ng V."/>
            <person name="Clum A."/>
            <person name="Steindorff A."/>
            <person name="Ohm R.A."/>
            <person name="Martin F."/>
            <person name="Silar P."/>
            <person name="Natvig D.O."/>
            <person name="Lalanne C."/>
            <person name="Gautier V."/>
            <person name="Ament-Velasquez S.L."/>
            <person name="Kruys A."/>
            <person name="Hutchinson M.I."/>
            <person name="Powell A.J."/>
            <person name="Barry K."/>
            <person name="Miller A.N."/>
            <person name="Grigoriev I.V."/>
            <person name="Debuchy R."/>
            <person name="Gladieux P."/>
            <person name="Hiltunen Thoren M."/>
            <person name="Johannesson H."/>
        </authorList>
    </citation>
    <scope>NUCLEOTIDE SEQUENCE</scope>
    <source>
        <strain evidence="2">SMH4131-1</strain>
    </source>
</reference>
<sequence>MVRSLPLPEQHIATQPNRKNNNNTATVDSQPTAADMSSILISEPHPTVPKNSYTHSGRGGAGNFFRAPATTAPSGVLTKVTTASPPVSNNRFYSGRGGAGNAHAAIERPILSFDEEFSRAEIREKTTTMNHVGRGGAGNIFSTTEPPKKERKQSTASTASRRDSSSTNGSVRSGFWGRLSNVASHHH</sequence>
<feature type="compositionally biased region" description="Polar residues" evidence="1">
    <location>
        <begin position="12"/>
        <end position="29"/>
    </location>
</feature>
<keyword evidence="3" id="KW-1185">Reference proteome</keyword>
<evidence type="ECO:0000256" key="1">
    <source>
        <dbReference type="SAM" id="MobiDB-lite"/>
    </source>
</evidence>
<dbReference type="InterPro" id="IPR022024">
    <property type="entry name" value="DUF3602"/>
</dbReference>
<protein>
    <submittedName>
        <fullName evidence="2">Uncharacterized protein</fullName>
    </submittedName>
</protein>
<gene>
    <name evidence="2" type="ORF">B0T19DRAFT_162262</name>
</gene>
<name>A0AAE0MCR3_9PEZI</name>
<dbReference type="Pfam" id="PF12223">
    <property type="entry name" value="DUF3602"/>
    <property type="match status" value="1"/>
</dbReference>
<evidence type="ECO:0000313" key="3">
    <source>
        <dbReference type="Proteomes" id="UP001286456"/>
    </source>
</evidence>
<feature type="region of interest" description="Disordered" evidence="1">
    <location>
        <begin position="1"/>
        <end position="29"/>
    </location>
</feature>
<evidence type="ECO:0000313" key="2">
    <source>
        <dbReference type="EMBL" id="KAK3327410.1"/>
    </source>
</evidence>
<dbReference type="AlphaFoldDB" id="A0AAE0MCR3"/>
<dbReference type="PANTHER" id="PTHR34693:SF2">
    <property type="entry name" value="DUF3602 DOMAIN-CONTAINING PROTEIN"/>
    <property type="match status" value="1"/>
</dbReference>
<feature type="region of interest" description="Disordered" evidence="1">
    <location>
        <begin position="128"/>
        <end position="187"/>
    </location>
</feature>
<dbReference type="InterPro" id="IPR053203">
    <property type="entry name" value="Cisplatin_resist-associated"/>
</dbReference>
<proteinExistence type="predicted"/>
<dbReference type="Proteomes" id="UP001286456">
    <property type="component" value="Unassembled WGS sequence"/>
</dbReference>
<dbReference type="PANTHER" id="PTHR34693">
    <property type="entry name" value="PROTEIN PAR32"/>
    <property type="match status" value="1"/>
</dbReference>
<feature type="region of interest" description="Disordered" evidence="1">
    <location>
        <begin position="41"/>
        <end position="67"/>
    </location>
</feature>